<keyword evidence="1" id="KW-0378">Hydrolase</keyword>
<evidence type="ECO:0000313" key="1">
    <source>
        <dbReference type="EMBL" id="TXC64522.1"/>
    </source>
</evidence>
<keyword evidence="2" id="KW-1185">Reference proteome</keyword>
<dbReference type="Proteomes" id="UP000321249">
    <property type="component" value="Unassembled WGS sequence"/>
</dbReference>
<dbReference type="Gene3D" id="1.10.30.50">
    <property type="match status" value="1"/>
</dbReference>
<dbReference type="AlphaFoldDB" id="A0A5C6TVW6"/>
<dbReference type="OrthoDB" id="7593432at2"/>
<keyword evidence="1" id="KW-0540">Nuclease</keyword>
<organism evidence="1 2">
    <name type="scientific">Allosphingosinicella ginsenosidimutans</name>
    <dbReference type="NCBI Taxonomy" id="1176539"/>
    <lineage>
        <taxon>Bacteria</taxon>
        <taxon>Pseudomonadati</taxon>
        <taxon>Pseudomonadota</taxon>
        <taxon>Alphaproteobacteria</taxon>
        <taxon>Sphingomonadales</taxon>
        <taxon>Sphingomonadaceae</taxon>
        <taxon>Allosphingosinicella</taxon>
    </lineage>
</organism>
<comment type="caution">
    <text evidence="1">The sequence shown here is derived from an EMBL/GenBank/DDBJ whole genome shotgun (WGS) entry which is preliminary data.</text>
</comment>
<proteinExistence type="predicted"/>
<reference evidence="1 2" key="1">
    <citation type="journal article" date="2015" name="J. Microbiol.">
        <title>Sphingosinicella ginsenosidimutans sp. nov., with ginsenoside converting activity.</title>
        <authorList>
            <person name="Kim J.K."/>
            <person name="Kang M.S."/>
            <person name="Park S.C."/>
            <person name="Kim K.M."/>
            <person name="Choi K."/>
            <person name="Yoon M.H."/>
            <person name="Im W.T."/>
        </authorList>
    </citation>
    <scope>NUCLEOTIDE SEQUENCE [LARGE SCALE GENOMIC DNA]</scope>
    <source>
        <strain evidence="1 2">BS-11</strain>
    </source>
</reference>
<name>A0A5C6TVW6_9SPHN</name>
<accession>A0A5C6TVW6</accession>
<dbReference type="EMBL" id="VOQQ01000001">
    <property type="protein sequence ID" value="TXC64522.1"/>
    <property type="molecule type" value="Genomic_DNA"/>
</dbReference>
<keyword evidence="1" id="KW-0255">Endonuclease</keyword>
<dbReference type="RefSeq" id="WP_147043945.1">
    <property type="nucleotide sequence ID" value="NZ_BAABIR010000001.1"/>
</dbReference>
<dbReference type="GO" id="GO:0004519">
    <property type="term" value="F:endonuclease activity"/>
    <property type="evidence" value="ECO:0007669"/>
    <property type="project" value="UniProtKB-KW"/>
</dbReference>
<sequence>MGKKFKGKTCVYCGTEGAAQTGDHVFAREFLPVAYRANLPKVPACAPCNGAKSALEHYLSAILPFGGRHPQSPAILAADVPRRLDRNARLHRELAHGKRDGWVSENGLIRPSMALPFEGEKLADLFVLITRGLAHHHFGVMIPQSYFVGAGLLVRRAESVLEGLIALNANARVLESLGGGLIEYEGAQAVNDPFLTIWRYRLYGGVVLTDLANPNEAPSTIWASSSRSRSQSVLTIDDDDRALSGPLGS</sequence>
<gene>
    <name evidence="1" type="ORF">FRZ32_13180</name>
</gene>
<protein>
    <submittedName>
        <fullName evidence="1">HNH endonuclease</fullName>
    </submittedName>
</protein>
<evidence type="ECO:0000313" key="2">
    <source>
        <dbReference type="Proteomes" id="UP000321249"/>
    </source>
</evidence>